<dbReference type="Proteomes" id="UP000235965">
    <property type="component" value="Unassembled WGS sequence"/>
</dbReference>
<dbReference type="InterPro" id="IPR036915">
    <property type="entry name" value="Cyclin-like_sf"/>
</dbReference>
<organism evidence="1 2">
    <name type="scientific">Cryptotermes secundus</name>
    <dbReference type="NCBI Taxonomy" id="105785"/>
    <lineage>
        <taxon>Eukaryota</taxon>
        <taxon>Metazoa</taxon>
        <taxon>Ecdysozoa</taxon>
        <taxon>Arthropoda</taxon>
        <taxon>Hexapoda</taxon>
        <taxon>Insecta</taxon>
        <taxon>Pterygota</taxon>
        <taxon>Neoptera</taxon>
        <taxon>Polyneoptera</taxon>
        <taxon>Dictyoptera</taxon>
        <taxon>Blattodea</taxon>
        <taxon>Blattoidea</taxon>
        <taxon>Termitoidae</taxon>
        <taxon>Kalotermitidae</taxon>
        <taxon>Cryptotermitinae</taxon>
        <taxon>Cryptotermes</taxon>
    </lineage>
</organism>
<proteinExistence type="predicted"/>
<reference evidence="1 2" key="1">
    <citation type="submission" date="2017-12" db="EMBL/GenBank/DDBJ databases">
        <title>Hemimetabolous genomes reveal molecular basis of termite eusociality.</title>
        <authorList>
            <person name="Harrison M.C."/>
            <person name="Jongepier E."/>
            <person name="Robertson H.M."/>
            <person name="Arning N."/>
            <person name="Bitard-Feildel T."/>
            <person name="Chao H."/>
            <person name="Childers C.P."/>
            <person name="Dinh H."/>
            <person name="Doddapaneni H."/>
            <person name="Dugan S."/>
            <person name="Gowin J."/>
            <person name="Greiner C."/>
            <person name="Han Y."/>
            <person name="Hu H."/>
            <person name="Hughes D.S.T."/>
            <person name="Huylmans A.-K."/>
            <person name="Kemena C."/>
            <person name="Kremer L.P.M."/>
            <person name="Lee S.L."/>
            <person name="Lopez-Ezquerra A."/>
            <person name="Mallet L."/>
            <person name="Monroy-Kuhn J.M."/>
            <person name="Moser A."/>
            <person name="Murali S.C."/>
            <person name="Muzny D.M."/>
            <person name="Otani S."/>
            <person name="Piulachs M.-D."/>
            <person name="Poelchau M."/>
            <person name="Qu J."/>
            <person name="Schaub F."/>
            <person name="Wada-Katsumata A."/>
            <person name="Worley K.C."/>
            <person name="Xie Q."/>
            <person name="Ylla G."/>
            <person name="Poulsen M."/>
            <person name="Gibbs R.A."/>
            <person name="Schal C."/>
            <person name="Richards S."/>
            <person name="Belles X."/>
            <person name="Korb J."/>
            <person name="Bornberg-Bauer E."/>
        </authorList>
    </citation>
    <scope>NUCLEOTIDE SEQUENCE [LARGE SCALE GENOMIC DNA]</scope>
    <source>
        <tissue evidence="1">Whole body</tissue>
    </source>
</reference>
<gene>
    <name evidence="1" type="ORF">B7P43_G14783</name>
</gene>
<dbReference type="AlphaFoldDB" id="A0A2J7QIV2"/>
<dbReference type="Pfam" id="PF21797">
    <property type="entry name" value="CycT2-like_C"/>
    <property type="match status" value="1"/>
</dbReference>
<dbReference type="Gene3D" id="1.10.472.10">
    <property type="entry name" value="Cyclin-like"/>
    <property type="match status" value="1"/>
</dbReference>
<sequence length="90" mass="10040">MTVCICTSYDSMLSVPGGYLPGSDRVYVHRPYASNCQNKPTASKDVAKVAYSPCLTTTCLQYKPAVVACFCMHLACKWFSWEMSLLHSFK</sequence>
<dbReference type="SUPFAM" id="SSF47954">
    <property type="entry name" value="Cyclin-like"/>
    <property type="match status" value="1"/>
</dbReference>
<protein>
    <submittedName>
        <fullName evidence="1">Uncharacterized protein</fullName>
    </submittedName>
</protein>
<dbReference type="EMBL" id="NEVH01013576">
    <property type="protein sequence ID" value="PNF28515.1"/>
    <property type="molecule type" value="Genomic_DNA"/>
</dbReference>
<keyword evidence="2" id="KW-1185">Reference proteome</keyword>
<dbReference type="STRING" id="105785.A0A2J7QIV2"/>
<name>A0A2J7QIV2_9NEOP</name>
<dbReference type="InParanoid" id="A0A2J7QIV2"/>
<accession>A0A2J7QIV2</accession>
<comment type="caution">
    <text evidence="1">The sequence shown here is derived from an EMBL/GenBank/DDBJ whole genome shotgun (WGS) entry which is preliminary data.</text>
</comment>
<evidence type="ECO:0000313" key="1">
    <source>
        <dbReference type="EMBL" id="PNF28515.1"/>
    </source>
</evidence>
<dbReference type="OrthoDB" id="25002at2759"/>
<evidence type="ECO:0000313" key="2">
    <source>
        <dbReference type="Proteomes" id="UP000235965"/>
    </source>
</evidence>